<organism evidence="3 4">
    <name type="scientific">Catellatospora bangladeshensis</name>
    <dbReference type="NCBI Taxonomy" id="310355"/>
    <lineage>
        <taxon>Bacteria</taxon>
        <taxon>Bacillati</taxon>
        <taxon>Actinomycetota</taxon>
        <taxon>Actinomycetes</taxon>
        <taxon>Micromonosporales</taxon>
        <taxon>Micromonosporaceae</taxon>
        <taxon>Catellatospora</taxon>
    </lineage>
</organism>
<feature type="transmembrane region" description="Helical" evidence="2">
    <location>
        <begin position="235"/>
        <end position="257"/>
    </location>
</feature>
<feature type="compositionally biased region" description="Basic and acidic residues" evidence="1">
    <location>
        <begin position="1"/>
        <end position="10"/>
    </location>
</feature>
<feature type="compositionally biased region" description="Low complexity" evidence="1">
    <location>
        <begin position="204"/>
        <end position="213"/>
    </location>
</feature>
<evidence type="ECO:0000313" key="4">
    <source>
        <dbReference type="Proteomes" id="UP000601223"/>
    </source>
</evidence>
<dbReference type="EMBL" id="BONF01000005">
    <property type="protein sequence ID" value="GIF79344.1"/>
    <property type="molecule type" value="Genomic_DNA"/>
</dbReference>
<feature type="compositionally biased region" description="Gly residues" evidence="1">
    <location>
        <begin position="157"/>
        <end position="167"/>
    </location>
</feature>
<keyword evidence="2" id="KW-0812">Transmembrane</keyword>
<keyword evidence="2" id="KW-0472">Membrane</keyword>
<keyword evidence="4" id="KW-1185">Reference proteome</keyword>
<feature type="compositionally biased region" description="Basic and acidic residues" evidence="1">
    <location>
        <begin position="49"/>
        <end position="63"/>
    </location>
</feature>
<keyword evidence="2" id="KW-1133">Transmembrane helix</keyword>
<name>A0A8J3JLJ1_9ACTN</name>
<comment type="caution">
    <text evidence="3">The sequence shown here is derived from an EMBL/GenBank/DDBJ whole genome shotgun (WGS) entry which is preliminary data.</text>
</comment>
<dbReference type="AlphaFoldDB" id="A0A8J3JLJ1"/>
<feature type="region of interest" description="Disordered" evidence="1">
    <location>
        <begin position="1"/>
        <end position="213"/>
    </location>
</feature>
<gene>
    <name evidence="3" type="ORF">Cba03nite_06930</name>
</gene>
<reference evidence="3 4" key="1">
    <citation type="submission" date="2021-01" db="EMBL/GenBank/DDBJ databases">
        <title>Whole genome shotgun sequence of Catellatospora bangladeshensis NBRC 107357.</title>
        <authorList>
            <person name="Komaki H."/>
            <person name="Tamura T."/>
        </authorList>
    </citation>
    <scope>NUCLEOTIDE SEQUENCE [LARGE SCALE GENOMIC DNA]</scope>
    <source>
        <strain evidence="3 4">NBRC 107357</strain>
    </source>
</reference>
<evidence type="ECO:0000313" key="3">
    <source>
        <dbReference type="EMBL" id="GIF79344.1"/>
    </source>
</evidence>
<dbReference type="RefSeq" id="WP_203741674.1">
    <property type="nucleotide sequence ID" value="NZ_BONF01000005.1"/>
</dbReference>
<protein>
    <submittedName>
        <fullName evidence="3">Uncharacterized protein</fullName>
    </submittedName>
</protein>
<dbReference type="Proteomes" id="UP000601223">
    <property type="component" value="Unassembled WGS sequence"/>
</dbReference>
<evidence type="ECO:0000256" key="2">
    <source>
        <dbReference type="SAM" id="Phobius"/>
    </source>
</evidence>
<feature type="compositionally biased region" description="Pro residues" evidence="1">
    <location>
        <begin position="170"/>
        <end position="203"/>
    </location>
</feature>
<accession>A0A8J3JLJ1</accession>
<sequence length="473" mass="48874">MERKPPREHPGGMPGRSGGRAATPPPPPPRADGPGADPRRGSASPLGYDPRRAAEPRPAEPPRRGAAVPGEPTRRGAVPGEPPGARNGALARPRGVEDPPPAAYRAAPPNVPPSPPRRGGTDPRQRSAPPATPVSPGGLPVADPRQRSAPPLSPGVIPGGAVPGGRPGTMPRPVPANPGAPVRVVPPPPTRPTVTPPPAPPRQTGPRPAAASGLAAAGLQRLAVNPNLSSRWKKALSVLGVVAVLAVCAVGSFLMVLDEKKGNQAQANSSPPPTATPVDITSREVDPKPLTAAEVFPGTQIVIDPNKPTEVYTVIKPQVLTDCRAAASGEITKLITTLGCSQVVRGTMKSPNGAYLVTGGIVNLDTVASAEKAYEAIKPIVDDGKGRFLGYAPDRQAKKSITKPLALASTHAGWNIKGHYLVYCVIARSDGEEIAVGDPFAKQILYDVIEFYLRGKVLEDRATDPIAPSASPS</sequence>
<evidence type="ECO:0000256" key="1">
    <source>
        <dbReference type="SAM" id="MobiDB-lite"/>
    </source>
</evidence>
<proteinExistence type="predicted"/>